<dbReference type="eggNOG" id="COG0773">
    <property type="taxonomic scope" value="Bacteria"/>
</dbReference>
<evidence type="ECO:0000256" key="1">
    <source>
        <dbReference type="ARBA" id="ARBA00004496"/>
    </source>
</evidence>
<dbReference type="GO" id="GO:0051301">
    <property type="term" value="P:cell division"/>
    <property type="evidence" value="ECO:0007669"/>
    <property type="project" value="UniProtKB-KW"/>
</dbReference>
<dbReference type="EC" id="6.3.2.8" evidence="3 14"/>
<evidence type="ECO:0000259" key="15">
    <source>
        <dbReference type="Pfam" id="PF01225"/>
    </source>
</evidence>
<keyword evidence="12 14" id="KW-0961">Cell wall biogenesis/degradation</keyword>
<evidence type="ECO:0000313" key="18">
    <source>
        <dbReference type="EMBL" id="AIL32321.1"/>
    </source>
</evidence>
<dbReference type="InterPro" id="IPR000713">
    <property type="entry name" value="Mur_ligase_N"/>
</dbReference>
<comment type="catalytic activity">
    <reaction evidence="13 14">
        <text>UDP-N-acetyl-alpha-D-muramate + L-alanine + ATP = UDP-N-acetyl-alpha-D-muramoyl-L-alanine + ADP + phosphate + H(+)</text>
        <dbReference type="Rhea" id="RHEA:23372"/>
        <dbReference type="ChEBI" id="CHEBI:15378"/>
        <dbReference type="ChEBI" id="CHEBI:30616"/>
        <dbReference type="ChEBI" id="CHEBI:43474"/>
        <dbReference type="ChEBI" id="CHEBI:57972"/>
        <dbReference type="ChEBI" id="CHEBI:70757"/>
        <dbReference type="ChEBI" id="CHEBI:83898"/>
        <dbReference type="ChEBI" id="CHEBI:456216"/>
        <dbReference type="EC" id="6.3.2.8"/>
    </reaction>
</comment>
<dbReference type="SUPFAM" id="SSF51984">
    <property type="entry name" value="MurCD N-terminal domain"/>
    <property type="match status" value="1"/>
</dbReference>
<dbReference type="OrthoDB" id="9804126at2"/>
<dbReference type="Pfam" id="PF01225">
    <property type="entry name" value="Mur_ligase"/>
    <property type="match status" value="1"/>
</dbReference>
<dbReference type="InterPro" id="IPR050061">
    <property type="entry name" value="MurCDEF_pg_biosynth"/>
</dbReference>
<accession>A0A077DDW1</accession>
<dbReference type="AlphaFoldDB" id="A0A077DDW1"/>
<gene>
    <name evidence="14 18" type="primary">murC</name>
    <name evidence="18" type="ORF">IX83_02410</name>
</gene>
<feature type="domain" description="Mur ligase C-terminal" evidence="16">
    <location>
        <begin position="318"/>
        <end position="452"/>
    </location>
</feature>
<keyword evidence="19" id="KW-1185">Reference proteome</keyword>
<comment type="subcellular location">
    <subcellularLocation>
        <location evidence="1 14">Cytoplasm</location>
    </subcellularLocation>
</comment>
<dbReference type="SUPFAM" id="SSF53623">
    <property type="entry name" value="MurD-like peptide ligases, catalytic domain"/>
    <property type="match status" value="1"/>
</dbReference>
<dbReference type="Gene3D" id="3.90.190.20">
    <property type="entry name" value="Mur ligase, C-terminal domain"/>
    <property type="match status" value="1"/>
</dbReference>
<comment type="function">
    <text evidence="14">Cell wall formation.</text>
</comment>
<evidence type="ECO:0000256" key="5">
    <source>
        <dbReference type="ARBA" id="ARBA00022598"/>
    </source>
</evidence>
<organism evidence="18 19">
    <name type="scientific">Basilea psittacipulmonis DSM 24701</name>
    <dbReference type="NCBI Taxonomy" id="1072685"/>
    <lineage>
        <taxon>Bacteria</taxon>
        <taxon>Pseudomonadati</taxon>
        <taxon>Pseudomonadota</taxon>
        <taxon>Betaproteobacteria</taxon>
        <taxon>Burkholderiales</taxon>
        <taxon>Alcaligenaceae</taxon>
        <taxon>Basilea</taxon>
    </lineage>
</organism>
<evidence type="ECO:0000256" key="8">
    <source>
        <dbReference type="ARBA" id="ARBA00022840"/>
    </source>
</evidence>
<evidence type="ECO:0000256" key="11">
    <source>
        <dbReference type="ARBA" id="ARBA00023306"/>
    </source>
</evidence>
<evidence type="ECO:0000256" key="6">
    <source>
        <dbReference type="ARBA" id="ARBA00022618"/>
    </source>
</evidence>
<dbReference type="RefSeq" id="WP_038498753.1">
    <property type="nucleotide sequence ID" value="NZ_AFWK01000105.1"/>
</dbReference>
<evidence type="ECO:0000259" key="16">
    <source>
        <dbReference type="Pfam" id="PF02875"/>
    </source>
</evidence>
<evidence type="ECO:0000259" key="17">
    <source>
        <dbReference type="Pfam" id="PF08245"/>
    </source>
</evidence>
<dbReference type="GO" id="GO:0008763">
    <property type="term" value="F:UDP-N-acetylmuramate-L-alanine ligase activity"/>
    <property type="evidence" value="ECO:0007669"/>
    <property type="project" value="UniProtKB-UniRule"/>
</dbReference>
<proteinExistence type="inferred from homology"/>
<name>A0A077DDW1_9BURK</name>
<dbReference type="KEGG" id="bpsi:IX83_02410"/>
<sequence>MKHKIGRIHFIGIGGAGMSGIAEVLLNLGYQITGSDVQETVVTKRLEQLGAKVFIGHHEQQVVGADTVVISSAIVSNNPEVLMARKMGLPVVQRATMLAELMRFKQGIAVSGTHGKTTTTSLIASILAAADLDPTFVIGGKLNSAGANARLGKGEFIVVEADESDASFLNLLPVMSVITNIDVDHMDTYGHNLAHLLDAFISFTRRLPFYGSVIACYEDKHVRDILPLISSPVITYGFDAHADFQAVNVRAEGTTMSFDVVRKEISSKPAKPPLRVKLNLPGKHNVLNAMAAIVVADELKIPDEAILKALETFNGVGRRFNVLGQKVYKHKSFTVVDDYGHHPTELSATIDAARGAWPGHRLIMGFQPHRYTRTRDCFDDFVRVLGRADVVALCDVYAAGESMIPGANSEALKHALEKEGVTVLYESDVQKLPHLIAEHVEDGDIVLMSGAGSISRIANQFSELMNG</sequence>
<dbReference type="InterPro" id="IPR013221">
    <property type="entry name" value="Mur_ligase_cen"/>
</dbReference>
<evidence type="ECO:0000256" key="2">
    <source>
        <dbReference type="ARBA" id="ARBA00004752"/>
    </source>
</evidence>
<keyword evidence="5 14" id="KW-0436">Ligase</keyword>
<feature type="domain" description="Mur ligase N-terminal catalytic" evidence="15">
    <location>
        <begin position="7"/>
        <end position="105"/>
    </location>
</feature>
<keyword evidence="9 14" id="KW-0133">Cell shape</keyword>
<dbReference type="InterPro" id="IPR005758">
    <property type="entry name" value="UDP-N-AcMur_Ala_ligase_MurC"/>
</dbReference>
<evidence type="ECO:0000256" key="13">
    <source>
        <dbReference type="ARBA" id="ARBA00047833"/>
    </source>
</evidence>
<dbReference type="InterPro" id="IPR036615">
    <property type="entry name" value="Mur_ligase_C_dom_sf"/>
</dbReference>
<dbReference type="GO" id="GO:0071555">
    <property type="term" value="P:cell wall organization"/>
    <property type="evidence" value="ECO:0007669"/>
    <property type="project" value="UniProtKB-KW"/>
</dbReference>
<dbReference type="NCBIfam" id="TIGR01082">
    <property type="entry name" value="murC"/>
    <property type="match status" value="1"/>
</dbReference>
<protein>
    <recommendedName>
        <fullName evidence="3 14">UDP-N-acetylmuramate--L-alanine ligase</fullName>
        <ecNumber evidence="3 14">6.3.2.8</ecNumber>
    </recommendedName>
    <alternativeName>
        <fullName evidence="14">UDP-N-acetylmuramoyl-L-alanine synthetase</fullName>
    </alternativeName>
</protein>
<dbReference type="PANTHER" id="PTHR43445:SF3">
    <property type="entry name" value="UDP-N-ACETYLMURAMATE--L-ALANINE LIGASE"/>
    <property type="match status" value="1"/>
</dbReference>
<dbReference type="GO" id="GO:0005737">
    <property type="term" value="C:cytoplasm"/>
    <property type="evidence" value="ECO:0007669"/>
    <property type="project" value="UniProtKB-SubCell"/>
</dbReference>
<dbReference type="Gene3D" id="3.40.1190.10">
    <property type="entry name" value="Mur-like, catalytic domain"/>
    <property type="match status" value="1"/>
</dbReference>
<dbReference type="GO" id="GO:0009252">
    <property type="term" value="P:peptidoglycan biosynthetic process"/>
    <property type="evidence" value="ECO:0007669"/>
    <property type="project" value="UniProtKB-UniRule"/>
</dbReference>
<evidence type="ECO:0000256" key="12">
    <source>
        <dbReference type="ARBA" id="ARBA00023316"/>
    </source>
</evidence>
<dbReference type="InterPro" id="IPR036565">
    <property type="entry name" value="Mur-like_cat_sf"/>
</dbReference>
<reference evidence="18 19" key="1">
    <citation type="journal article" date="2014" name="BMC Genomics">
        <title>A genomic perspective on a new bacterial genus and species from the Alcaligenaceae family, Basilea psittacipulmonis.</title>
        <authorList>
            <person name="Whiteson K.L."/>
            <person name="Hernandez D."/>
            <person name="Lazarevic V."/>
            <person name="Gaia N."/>
            <person name="Farinelli L."/>
            <person name="Francois P."/>
            <person name="Pilo P."/>
            <person name="Frey J."/>
            <person name="Schrenzel J."/>
        </authorList>
    </citation>
    <scope>NUCLEOTIDE SEQUENCE [LARGE SCALE GENOMIC DNA]</scope>
    <source>
        <strain evidence="18 19">DSM 24701</strain>
    </source>
</reference>
<evidence type="ECO:0000256" key="9">
    <source>
        <dbReference type="ARBA" id="ARBA00022960"/>
    </source>
</evidence>
<keyword evidence="11 14" id="KW-0131">Cell cycle</keyword>
<dbReference type="PANTHER" id="PTHR43445">
    <property type="entry name" value="UDP-N-ACETYLMURAMATE--L-ALANINE LIGASE-RELATED"/>
    <property type="match status" value="1"/>
</dbReference>
<dbReference type="Proteomes" id="UP000028945">
    <property type="component" value="Chromosome"/>
</dbReference>
<dbReference type="Pfam" id="PF08245">
    <property type="entry name" value="Mur_ligase_M"/>
    <property type="match status" value="1"/>
</dbReference>
<comment type="similarity">
    <text evidence="14">Belongs to the MurCDEF family.</text>
</comment>
<keyword evidence="10 14" id="KW-0573">Peptidoglycan synthesis</keyword>
<keyword evidence="8 14" id="KW-0067">ATP-binding</keyword>
<dbReference type="HOGENOM" id="CLU_028104_2_2_4"/>
<evidence type="ECO:0000256" key="14">
    <source>
        <dbReference type="HAMAP-Rule" id="MF_00046"/>
    </source>
</evidence>
<keyword evidence="7 14" id="KW-0547">Nucleotide-binding</keyword>
<keyword evidence="4 14" id="KW-0963">Cytoplasm</keyword>
<dbReference type="Gene3D" id="3.40.50.720">
    <property type="entry name" value="NAD(P)-binding Rossmann-like Domain"/>
    <property type="match status" value="1"/>
</dbReference>
<dbReference type="GO" id="GO:0008360">
    <property type="term" value="P:regulation of cell shape"/>
    <property type="evidence" value="ECO:0007669"/>
    <property type="project" value="UniProtKB-KW"/>
</dbReference>
<evidence type="ECO:0000256" key="10">
    <source>
        <dbReference type="ARBA" id="ARBA00022984"/>
    </source>
</evidence>
<dbReference type="UniPathway" id="UPA00219"/>
<evidence type="ECO:0000256" key="4">
    <source>
        <dbReference type="ARBA" id="ARBA00022490"/>
    </source>
</evidence>
<dbReference type="EMBL" id="CP009238">
    <property type="protein sequence ID" value="AIL32321.1"/>
    <property type="molecule type" value="Genomic_DNA"/>
</dbReference>
<dbReference type="SUPFAM" id="SSF53244">
    <property type="entry name" value="MurD-like peptide ligases, peptide-binding domain"/>
    <property type="match status" value="1"/>
</dbReference>
<dbReference type="InterPro" id="IPR004101">
    <property type="entry name" value="Mur_ligase_C"/>
</dbReference>
<dbReference type="Pfam" id="PF02875">
    <property type="entry name" value="Mur_ligase_C"/>
    <property type="match status" value="1"/>
</dbReference>
<dbReference type="HAMAP" id="MF_00046">
    <property type="entry name" value="MurC"/>
    <property type="match status" value="1"/>
</dbReference>
<evidence type="ECO:0000256" key="3">
    <source>
        <dbReference type="ARBA" id="ARBA00012211"/>
    </source>
</evidence>
<dbReference type="STRING" id="1072685.IX83_02410"/>
<dbReference type="GO" id="GO:0005524">
    <property type="term" value="F:ATP binding"/>
    <property type="evidence" value="ECO:0007669"/>
    <property type="project" value="UniProtKB-UniRule"/>
</dbReference>
<feature type="binding site" evidence="14">
    <location>
        <begin position="112"/>
        <end position="118"/>
    </location>
    <ligand>
        <name>ATP</name>
        <dbReference type="ChEBI" id="CHEBI:30616"/>
    </ligand>
</feature>
<evidence type="ECO:0000256" key="7">
    <source>
        <dbReference type="ARBA" id="ARBA00022741"/>
    </source>
</evidence>
<feature type="domain" description="Mur ligase central" evidence="17">
    <location>
        <begin position="110"/>
        <end position="296"/>
    </location>
</feature>
<comment type="pathway">
    <text evidence="2 14">Cell wall biogenesis; peptidoglycan biosynthesis.</text>
</comment>
<evidence type="ECO:0000313" key="19">
    <source>
        <dbReference type="Proteomes" id="UP000028945"/>
    </source>
</evidence>
<keyword evidence="6 14" id="KW-0132">Cell division</keyword>